<dbReference type="InterPro" id="IPR050407">
    <property type="entry name" value="Geranylgeranyl_reductase"/>
</dbReference>
<sequence>MPVRATKRGAARVPFPNGADADVLICGASFAGLTIARELRASGARVLILDRYEIGERQTSACAAPTEWLRNLGLEASIRQTFDSLVVHTPKVETARWSLPFTFSTFDYPQLCELLFEQTGLAEFDTAKVISRTGQTVSTDRGDVTAPLIVDALGWRRVLGVGDNFQPPEAPLSRGLEVHPKGTGDDLELWIDPRYVDAGYGWAFPACDEVRIGVGSFDPHDPVKQPTLRLVEDLAQQPDGYQGNWIPHRIRPATEDGIFFAGDSAGHCIPLTAEGIRTAFYFGIALGRELRAVLDGRQDKWEALSRYHSFSASHKWKFESMFAAQQSIRHLHGRPLDNVTRFFTRRRVSQWAFQSYLEIAPPSFAVPAPPAAAVPAATEQAA</sequence>
<dbReference type="Proteomes" id="UP001147653">
    <property type="component" value="Unassembled WGS sequence"/>
</dbReference>
<keyword evidence="2" id="KW-0560">Oxidoreductase</keyword>
<gene>
    <name evidence="2" type="ORF">OJ997_30420</name>
</gene>
<dbReference type="GO" id="GO:0071949">
    <property type="term" value="F:FAD binding"/>
    <property type="evidence" value="ECO:0007669"/>
    <property type="project" value="InterPro"/>
</dbReference>
<dbReference type="InterPro" id="IPR002938">
    <property type="entry name" value="FAD-bd"/>
</dbReference>
<dbReference type="PANTHER" id="PTHR42685">
    <property type="entry name" value="GERANYLGERANYL DIPHOSPHATE REDUCTASE"/>
    <property type="match status" value="1"/>
</dbReference>
<evidence type="ECO:0000259" key="1">
    <source>
        <dbReference type="Pfam" id="PF01494"/>
    </source>
</evidence>
<dbReference type="AlphaFoldDB" id="A0A9X3SCG4"/>
<dbReference type="Pfam" id="PF01494">
    <property type="entry name" value="FAD_binding_3"/>
    <property type="match status" value="1"/>
</dbReference>
<dbReference type="GO" id="GO:0004497">
    <property type="term" value="F:monooxygenase activity"/>
    <property type="evidence" value="ECO:0007669"/>
    <property type="project" value="UniProtKB-KW"/>
</dbReference>
<dbReference type="EMBL" id="JAPDDP010000082">
    <property type="protein sequence ID" value="MDA0184656.1"/>
    <property type="molecule type" value="Genomic_DNA"/>
</dbReference>
<dbReference type="SUPFAM" id="SSF51905">
    <property type="entry name" value="FAD/NAD(P)-binding domain"/>
    <property type="match status" value="1"/>
</dbReference>
<proteinExistence type="predicted"/>
<dbReference type="Gene3D" id="3.50.50.60">
    <property type="entry name" value="FAD/NAD(P)-binding domain"/>
    <property type="match status" value="1"/>
</dbReference>
<dbReference type="PANTHER" id="PTHR42685:SF21">
    <property type="entry name" value="DEHYDROGENASE (FLAVOPROTEIN)-LIKE PROTEIN"/>
    <property type="match status" value="1"/>
</dbReference>
<evidence type="ECO:0000313" key="3">
    <source>
        <dbReference type="Proteomes" id="UP001147653"/>
    </source>
</evidence>
<name>A0A9X3SCG4_9ACTN</name>
<protein>
    <submittedName>
        <fullName evidence="2">FAD-dependent monooxygenase</fullName>
    </submittedName>
</protein>
<reference evidence="2" key="1">
    <citation type="submission" date="2022-10" db="EMBL/GenBank/DDBJ databases">
        <title>The WGS of Solirubrobacter phytolaccae KCTC 29190.</title>
        <authorList>
            <person name="Jiang Z."/>
        </authorList>
    </citation>
    <scope>NUCLEOTIDE SEQUENCE</scope>
    <source>
        <strain evidence="2">KCTC 29190</strain>
    </source>
</reference>
<feature type="domain" description="FAD-binding" evidence="1">
    <location>
        <begin position="20"/>
        <end position="81"/>
    </location>
</feature>
<evidence type="ECO:0000313" key="2">
    <source>
        <dbReference type="EMBL" id="MDA0184656.1"/>
    </source>
</evidence>
<organism evidence="2 3">
    <name type="scientific">Solirubrobacter phytolaccae</name>
    <dbReference type="NCBI Taxonomy" id="1404360"/>
    <lineage>
        <taxon>Bacteria</taxon>
        <taxon>Bacillati</taxon>
        <taxon>Actinomycetota</taxon>
        <taxon>Thermoleophilia</taxon>
        <taxon>Solirubrobacterales</taxon>
        <taxon>Solirubrobacteraceae</taxon>
        <taxon>Solirubrobacter</taxon>
    </lineage>
</organism>
<comment type="caution">
    <text evidence="2">The sequence shown here is derived from an EMBL/GenBank/DDBJ whole genome shotgun (WGS) entry which is preliminary data.</text>
</comment>
<keyword evidence="3" id="KW-1185">Reference proteome</keyword>
<dbReference type="InterPro" id="IPR036188">
    <property type="entry name" value="FAD/NAD-bd_sf"/>
</dbReference>
<keyword evidence="2" id="KW-0503">Monooxygenase</keyword>
<accession>A0A9X3SCG4</accession>